<evidence type="ECO:0000256" key="4">
    <source>
        <dbReference type="ARBA" id="ARBA00022452"/>
    </source>
</evidence>
<dbReference type="GO" id="GO:0009279">
    <property type="term" value="C:cell outer membrane"/>
    <property type="evidence" value="ECO:0007669"/>
    <property type="project" value="UniProtKB-SubCell"/>
</dbReference>
<dbReference type="Gene3D" id="3.10.20.410">
    <property type="match status" value="1"/>
</dbReference>
<dbReference type="Pfam" id="PF13954">
    <property type="entry name" value="PapC_N"/>
    <property type="match status" value="1"/>
</dbReference>
<reference evidence="12 13" key="1">
    <citation type="submission" date="2018-08" db="EMBL/GenBank/DDBJ databases">
        <authorList>
            <person name="Lee Y."/>
            <person name="Kakembo D."/>
        </authorList>
    </citation>
    <scope>NUCLEOTIDE SEQUENCE [LARGE SCALE GENOMIC DNA]</scope>
    <source>
        <strain evidence="12 13">JBCS1880</strain>
    </source>
</reference>
<comment type="subcellular location">
    <subcellularLocation>
        <location evidence="1">Cell outer membrane</location>
        <topology evidence="1">Multi-pass membrane protein</topology>
    </subcellularLocation>
</comment>
<dbReference type="InterPro" id="IPR042186">
    <property type="entry name" value="FimD_plug_dom"/>
</dbReference>
<dbReference type="Proteomes" id="UP000258127">
    <property type="component" value="Chromosome"/>
</dbReference>
<evidence type="ECO:0000256" key="1">
    <source>
        <dbReference type="ARBA" id="ARBA00004571"/>
    </source>
</evidence>
<evidence type="ECO:0000256" key="8">
    <source>
        <dbReference type="ARBA" id="ARBA00023237"/>
    </source>
</evidence>
<dbReference type="Gene3D" id="2.60.40.3110">
    <property type="match status" value="1"/>
</dbReference>
<dbReference type="SUPFAM" id="SSF141729">
    <property type="entry name" value="FimD N-terminal domain-like"/>
    <property type="match status" value="1"/>
</dbReference>
<keyword evidence="5" id="KW-0812">Transmembrane</keyword>
<keyword evidence="13" id="KW-1185">Reference proteome</keyword>
<dbReference type="Pfam" id="PF13953">
    <property type="entry name" value="PapC_C"/>
    <property type="match status" value="1"/>
</dbReference>
<organism evidence="12 13">
    <name type="scientific">Pseudomonas parafulva</name>
    <dbReference type="NCBI Taxonomy" id="157782"/>
    <lineage>
        <taxon>Bacteria</taxon>
        <taxon>Pseudomonadati</taxon>
        <taxon>Pseudomonadota</taxon>
        <taxon>Gammaproteobacteria</taxon>
        <taxon>Pseudomonadales</taxon>
        <taxon>Pseudomonadaceae</taxon>
        <taxon>Pseudomonas</taxon>
    </lineage>
</organism>
<dbReference type="InterPro" id="IPR025885">
    <property type="entry name" value="PapC_N"/>
</dbReference>
<dbReference type="GO" id="GO:0015473">
    <property type="term" value="F:fimbrial usher porin activity"/>
    <property type="evidence" value="ECO:0007669"/>
    <property type="project" value="InterPro"/>
</dbReference>
<protein>
    <submittedName>
        <fullName evidence="12">Fimbrial biogenesis outer membrane usher protein</fullName>
    </submittedName>
</protein>
<evidence type="ECO:0000313" key="13">
    <source>
        <dbReference type="Proteomes" id="UP000258127"/>
    </source>
</evidence>
<feature type="domain" description="PapC-like C-terminal" evidence="10">
    <location>
        <begin position="787"/>
        <end position="843"/>
    </location>
</feature>
<keyword evidence="4" id="KW-1134">Transmembrane beta strand</keyword>
<evidence type="ECO:0000256" key="5">
    <source>
        <dbReference type="ARBA" id="ARBA00022692"/>
    </source>
</evidence>
<evidence type="ECO:0000259" key="11">
    <source>
        <dbReference type="Pfam" id="PF13954"/>
    </source>
</evidence>
<dbReference type="EMBL" id="CP031641">
    <property type="protein sequence ID" value="AXO88837.1"/>
    <property type="molecule type" value="Genomic_DNA"/>
</dbReference>
<dbReference type="Gene3D" id="2.60.40.2610">
    <property type="entry name" value="Outer membrane usher protein FimD, plug domain"/>
    <property type="match status" value="1"/>
</dbReference>
<dbReference type="GO" id="GO:0009297">
    <property type="term" value="P:pilus assembly"/>
    <property type="evidence" value="ECO:0007669"/>
    <property type="project" value="InterPro"/>
</dbReference>
<evidence type="ECO:0000256" key="3">
    <source>
        <dbReference type="ARBA" id="ARBA00022448"/>
    </source>
</evidence>
<gene>
    <name evidence="12" type="ORF">DZC75_12835</name>
</gene>
<dbReference type="Gene3D" id="2.60.40.2070">
    <property type="match status" value="1"/>
</dbReference>
<sequence length="862" mass="91994">MARRASFCLNNRSVRPRSLRSATNTWTTSVLRDLPLQRCSAAMKVRRAWIAGRWRWFLSVTGMVAELGAAVEFDAGLLRGGSTLDVSRYQISAGVPEGDYTLDVLLNQQWVGRRAISLRVFDPSGQAVPCYDQALLDSLGLDMTQLAPRPLKALAQAGSCVALSSLMLLASEDLDFGALRLSLDIAQSALRRQPQDHLPVETWDPGVTAGFVDYRFNVHEQHDLRHGQRSRQGYLGLHLGLNTGSWYWRHEGSARASAGGAAHYRAGATSVRHDIPTWGAQVTLGDSYAAGEVFDSSPLRGVSLSSDERMLPRSQRGFAPVVRGVANSTALLSIRQRGALLHETTVPPGPFEVDDLPASGLNDDLEVTLRESDGSVRRFTVPYQAAPLALREGASRLDFSAGVWRDDVGRTGPGHVQGSWQQGLNNVFSVHGGAWIAEGYQAGALGAAINSPVGAVGLTGYHARSAAARRRPVQGQALRLNWRQRIAPTATDLSASLTQRHNAHYSTFNEFARAAGSGRPGMSQRWRAALGIHQRLSGGGRLSLSASGGERWADTASNSEYSVGYHHHLGSLSYGLTLAREYRGIGGQSNALRLTMSLPLGEQRRGSLSSSLNRDSEGRGSTNLRWSATAGEAGQWGYGLSAMQQAGAGGGAGLDANLLHRSSAGEWTAALAQHPGSRQLALGARGAVVGHAGGVMLSQSLGESFAIVHAPHAHAAAIQQHPSVRLDARGFAVVPSLSPYSVNTVELDPQGMSRDVELQVSGQSVIPRSGAATLLSYPTRSGRLRVLEARDGHGNVLPFGAQVFDAEGVEVGLVGQGSRLHIRLPDEQGRVRVSWGTGAEESCWLEVSDGSDAHCVAVQADS</sequence>
<dbReference type="InterPro" id="IPR037224">
    <property type="entry name" value="PapC_N_sf"/>
</dbReference>
<dbReference type="AlphaFoldDB" id="A0AAI8KBT8"/>
<evidence type="ECO:0000256" key="6">
    <source>
        <dbReference type="ARBA" id="ARBA00022729"/>
    </source>
</evidence>
<feature type="domain" description="PapC N-terminal" evidence="11">
    <location>
        <begin position="72"/>
        <end position="217"/>
    </location>
</feature>
<evidence type="ECO:0000313" key="12">
    <source>
        <dbReference type="EMBL" id="AXO88837.1"/>
    </source>
</evidence>
<proteinExistence type="inferred from homology"/>
<feature type="compositionally biased region" description="Polar residues" evidence="9">
    <location>
        <begin position="606"/>
        <end position="623"/>
    </location>
</feature>
<keyword evidence="7" id="KW-0472">Membrane</keyword>
<evidence type="ECO:0000256" key="2">
    <source>
        <dbReference type="ARBA" id="ARBA00008064"/>
    </source>
</evidence>
<feature type="region of interest" description="Disordered" evidence="9">
    <location>
        <begin position="604"/>
        <end position="623"/>
    </location>
</feature>
<keyword evidence="8" id="KW-0998">Cell outer membrane</keyword>
<accession>A0AAI8KBT8</accession>
<name>A0AAI8KBT8_9PSED</name>
<keyword evidence="6" id="KW-0732">Signal</keyword>
<dbReference type="InterPro" id="IPR025949">
    <property type="entry name" value="PapC-like_C"/>
</dbReference>
<evidence type="ECO:0000259" key="10">
    <source>
        <dbReference type="Pfam" id="PF13953"/>
    </source>
</evidence>
<evidence type="ECO:0000256" key="9">
    <source>
        <dbReference type="SAM" id="MobiDB-lite"/>
    </source>
</evidence>
<dbReference type="InterPro" id="IPR043142">
    <property type="entry name" value="PapC-like_C_sf"/>
</dbReference>
<dbReference type="PANTHER" id="PTHR30451:SF20">
    <property type="entry name" value="FIMBRIAE USHER"/>
    <property type="match status" value="1"/>
</dbReference>
<evidence type="ECO:0000256" key="7">
    <source>
        <dbReference type="ARBA" id="ARBA00023136"/>
    </source>
</evidence>
<dbReference type="PANTHER" id="PTHR30451">
    <property type="entry name" value="OUTER MEMBRANE USHER PROTEIN"/>
    <property type="match status" value="1"/>
</dbReference>
<dbReference type="InterPro" id="IPR000015">
    <property type="entry name" value="Fimb_usher"/>
</dbReference>
<keyword evidence="3" id="KW-0813">Transport</keyword>
<comment type="similarity">
    <text evidence="2">Belongs to the fimbrial export usher family.</text>
</comment>
<dbReference type="Pfam" id="PF00577">
    <property type="entry name" value="Usher"/>
    <property type="match status" value="1"/>
</dbReference>